<keyword evidence="2" id="KW-0732">Signal</keyword>
<dbReference type="Gene3D" id="3.20.20.140">
    <property type="entry name" value="Metal-dependent hydrolases"/>
    <property type="match status" value="1"/>
</dbReference>
<keyword evidence="4" id="KW-1185">Reference proteome</keyword>
<protein>
    <recommendedName>
        <fullName evidence="5">DUF3604 domain-containing protein</fullName>
    </recommendedName>
</protein>
<dbReference type="InterPro" id="IPR022028">
    <property type="entry name" value="DUF3604"/>
</dbReference>
<feature type="signal peptide" evidence="2">
    <location>
        <begin position="1"/>
        <end position="18"/>
    </location>
</feature>
<dbReference type="KEGG" id="osg:BST96_00505"/>
<evidence type="ECO:0008006" key="5">
    <source>
        <dbReference type="Google" id="ProtNLM"/>
    </source>
</evidence>
<name>A0A1X9NCN3_9GAMM</name>
<proteinExistence type="predicted"/>
<dbReference type="Pfam" id="PF12228">
    <property type="entry name" value="DUF3604"/>
    <property type="match status" value="1"/>
</dbReference>
<evidence type="ECO:0000256" key="2">
    <source>
        <dbReference type="SAM" id="SignalP"/>
    </source>
</evidence>
<dbReference type="OrthoDB" id="543560at2"/>
<accession>A0A1X9NCN3</accession>
<dbReference type="RefSeq" id="WP_085756815.1">
    <property type="nucleotide sequence ID" value="NZ_CP019343.1"/>
</dbReference>
<feature type="chain" id="PRO_5013253986" description="DUF3604 domain-containing protein" evidence="2">
    <location>
        <begin position="19"/>
        <end position="616"/>
    </location>
</feature>
<evidence type="ECO:0000313" key="4">
    <source>
        <dbReference type="Proteomes" id="UP000193450"/>
    </source>
</evidence>
<dbReference type="EMBL" id="CP019343">
    <property type="protein sequence ID" value="ARN72727.1"/>
    <property type="molecule type" value="Genomic_DNA"/>
</dbReference>
<sequence length="616" mass="68266">MRFLVFTLGFVLSTVTTASTTASEKQLLWGDTHVHTTYSSDAYMNTNFTADPDTAYRYARGLPVVHPYHQARIQIETPLDFLVVADHAEMLGVIRTIHLEGVDYTGMGMAESVRAWLVEKVLAYGLASENNRALFVAALPEPMSATEAAASSGFSDNASLIPEMMPAQIDSWRKITNLADQHNNPGKFTVMIGWEWTSLPGGSNLHRVVITDGDAHSAQRYQPFSLNDSQYPEDLWAWLEKTAPIAEADFIAIPHNSNISKGFMFGETSLRGEPIDQEYAERRIKWEPLAEVTQTKGDSETHPLLSPDDPFADFETYINYIQRSWQPYEARPGDYIRSALKRGLAIEQQTGTNPYQFGVIGSTDVHTALPSAEEANFQGKFPRDSIPANKQGNDDGDERRVTGWSMSASGLTAVWAEENTRSSILAAMKRKEVYATTGPRIRLQFFAGSDLGITDLKAENSDQRGVPMGGELGALNSSPAFLVKAIKDPVGANLDRVQIIKGWIDDQGQSQEQVYDIAWSGERQLDSDGNLPAVENTVDKTTARYSNTTGAAQLATVWQDPDFNPAQSAFYYVRVLQIPTPRHSFYDAVAMGMKSAGKFPDTIQERAYSSPIWYRP</sequence>
<feature type="region of interest" description="Disordered" evidence="1">
    <location>
        <begin position="378"/>
        <end position="400"/>
    </location>
</feature>
<gene>
    <name evidence="3" type="ORF">BST96_00505</name>
</gene>
<evidence type="ECO:0000256" key="1">
    <source>
        <dbReference type="SAM" id="MobiDB-lite"/>
    </source>
</evidence>
<dbReference type="AlphaFoldDB" id="A0A1X9NCN3"/>
<dbReference type="STRING" id="716816.BST96_00505"/>
<organism evidence="3 4">
    <name type="scientific">Oceanicoccus sagamiensis</name>
    <dbReference type="NCBI Taxonomy" id="716816"/>
    <lineage>
        <taxon>Bacteria</taxon>
        <taxon>Pseudomonadati</taxon>
        <taxon>Pseudomonadota</taxon>
        <taxon>Gammaproteobacteria</taxon>
        <taxon>Cellvibrionales</taxon>
        <taxon>Spongiibacteraceae</taxon>
        <taxon>Oceanicoccus</taxon>
    </lineage>
</organism>
<reference evidence="3 4" key="1">
    <citation type="submission" date="2016-11" db="EMBL/GenBank/DDBJ databases">
        <title>Trade-off between light-utilization and light-protection in marine flavobacteria.</title>
        <authorList>
            <person name="Kumagai Y."/>
        </authorList>
    </citation>
    <scope>NUCLEOTIDE SEQUENCE [LARGE SCALE GENOMIC DNA]</scope>
    <source>
        <strain evidence="3 4">NBRC 107125</strain>
    </source>
</reference>
<dbReference type="Proteomes" id="UP000193450">
    <property type="component" value="Chromosome"/>
</dbReference>
<evidence type="ECO:0000313" key="3">
    <source>
        <dbReference type="EMBL" id="ARN72727.1"/>
    </source>
</evidence>